<dbReference type="Proteomes" id="UP001489004">
    <property type="component" value="Unassembled WGS sequence"/>
</dbReference>
<dbReference type="AlphaFoldDB" id="A0AAW1PMY7"/>
<dbReference type="EMBL" id="JALJOR010000009">
    <property type="protein sequence ID" value="KAK9811278.1"/>
    <property type="molecule type" value="Genomic_DNA"/>
</dbReference>
<evidence type="ECO:0000313" key="3">
    <source>
        <dbReference type="EMBL" id="KAK9811278.1"/>
    </source>
</evidence>
<name>A0AAW1PMY7_9CHLO</name>
<proteinExistence type="predicted"/>
<reference evidence="3 4" key="1">
    <citation type="journal article" date="2024" name="Nat. Commun.">
        <title>Phylogenomics reveals the evolutionary origins of lichenization in chlorophyte algae.</title>
        <authorList>
            <person name="Puginier C."/>
            <person name="Libourel C."/>
            <person name="Otte J."/>
            <person name="Skaloud P."/>
            <person name="Haon M."/>
            <person name="Grisel S."/>
            <person name="Petersen M."/>
            <person name="Berrin J.G."/>
            <person name="Delaux P.M."/>
            <person name="Dal Grande F."/>
            <person name="Keller J."/>
        </authorList>
    </citation>
    <scope>NUCLEOTIDE SEQUENCE [LARGE SCALE GENOMIC DNA]</scope>
    <source>
        <strain evidence="3 4">SAG 2043</strain>
    </source>
</reference>
<protein>
    <submittedName>
        <fullName evidence="3">Uncharacterized protein</fullName>
    </submittedName>
</protein>
<feature type="region of interest" description="Disordered" evidence="2">
    <location>
        <begin position="1"/>
        <end position="22"/>
    </location>
</feature>
<keyword evidence="1" id="KW-0175">Coiled coil</keyword>
<accession>A0AAW1PMY7</accession>
<keyword evidence="4" id="KW-1185">Reference proteome</keyword>
<feature type="region of interest" description="Disordered" evidence="2">
    <location>
        <begin position="34"/>
        <end position="75"/>
    </location>
</feature>
<organism evidence="3 4">
    <name type="scientific">[Myrmecia] bisecta</name>
    <dbReference type="NCBI Taxonomy" id="41462"/>
    <lineage>
        <taxon>Eukaryota</taxon>
        <taxon>Viridiplantae</taxon>
        <taxon>Chlorophyta</taxon>
        <taxon>core chlorophytes</taxon>
        <taxon>Trebouxiophyceae</taxon>
        <taxon>Trebouxiales</taxon>
        <taxon>Trebouxiaceae</taxon>
        <taxon>Myrmecia</taxon>
    </lineage>
</organism>
<comment type="caution">
    <text evidence="3">The sequence shown here is derived from an EMBL/GenBank/DDBJ whole genome shotgun (WGS) entry which is preliminary data.</text>
</comment>
<feature type="coiled-coil region" evidence="1">
    <location>
        <begin position="333"/>
        <end position="360"/>
    </location>
</feature>
<gene>
    <name evidence="3" type="ORF">WJX72_001054</name>
</gene>
<sequence>MPPHYDSYDEGNDFKAGFEDESEAGFEDQFNAEFEDDTYNLPQRPPAWDAAPRSRRAPPSTQRAAPPASRSDKLRQEGNDVYLSLGEGLPSIIYKQRLLKAIDLYKQAVACARGDEELSSAHRNCGQAMLRLAQRDATLADRLDHYCTALHHFSTALGVGLACKHRDWCQAIEETLESCQASVFASLPLADPSVQRRWLERIAVAASERLPAFRAEKWMQLADYVYKCGICVLDSAPHECLKEMCEAHRPAEEALRWAREAHWTPAAVFVTELQHDIYVHQCICESVKARESADEILLRSLTESETLDMEAVWLAIDLYHQAAILTRCKPAGVLEILETLKRLQAEVARQEELEKSRERAPILEALRDELEAVTRAAVIGAHKLVEHIYTVHPPKIPKHKRPDMSPDNMKKGLLAAITPYHPDKQRAGEHSAEWCVLAEEICKALNVKYGMFTCACE</sequence>
<evidence type="ECO:0000256" key="2">
    <source>
        <dbReference type="SAM" id="MobiDB-lite"/>
    </source>
</evidence>
<evidence type="ECO:0000256" key="1">
    <source>
        <dbReference type="SAM" id="Coils"/>
    </source>
</evidence>
<evidence type="ECO:0000313" key="4">
    <source>
        <dbReference type="Proteomes" id="UP001489004"/>
    </source>
</evidence>